<keyword evidence="12 14" id="KW-0464">Manganese</keyword>
<evidence type="ECO:0000313" key="17">
    <source>
        <dbReference type="Proteomes" id="UP000256629"/>
    </source>
</evidence>
<comment type="similarity">
    <text evidence="14">Belongs to the DHBP synthase family.</text>
</comment>
<dbReference type="GO" id="GO:0008686">
    <property type="term" value="F:3,4-dihydroxy-2-butanone-4-phosphate synthase activity"/>
    <property type="evidence" value="ECO:0007669"/>
    <property type="project" value="UniProtKB-UniRule"/>
</dbReference>
<protein>
    <recommendedName>
        <fullName evidence="8 14">3,4-dihydroxy-2-butanone 4-phosphate synthase</fullName>
        <shortName evidence="14">DHBP synthase</shortName>
        <ecNumber evidence="7 14">4.1.99.12</ecNumber>
    </recommendedName>
</protein>
<dbReference type="EMBL" id="QRDX01000002">
    <property type="protein sequence ID" value="RED49558.1"/>
    <property type="molecule type" value="Genomic_DNA"/>
</dbReference>
<keyword evidence="17" id="KW-1185">Reference proteome</keyword>
<keyword evidence="11 14" id="KW-0460">Magnesium</keyword>
<dbReference type="Gene3D" id="3.90.870.10">
    <property type="entry name" value="DHBP synthase"/>
    <property type="match status" value="1"/>
</dbReference>
<evidence type="ECO:0000313" key="16">
    <source>
        <dbReference type="EMBL" id="RED49558.1"/>
    </source>
</evidence>
<feature type="site" description="Essential for catalytic activity" evidence="14">
    <location>
        <position position="173"/>
    </location>
</feature>
<comment type="similarity">
    <text evidence="6">In the C-terminal section; belongs to the GTP cyclohydrolase II family.</text>
</comment>
<dbReference type="GO" id="GO:0030145">
    <property type="term" value="F:manganese ion binding"/>
    <property type="evidence" value="ECO:0007669"/>
    <property type="project" value="UniProtKB-UniRule"/>
</dbReference>
<dbReference type="PANTHER" id="PTHR21327">
    <property type="entry name" value="GTP CYCLOHYDROLASE II-RELATED"/>
    <property type="match status" value="1"/>
</dbReference>
<evidence type="ECO:0000256" key="6">
    <source>
        <dbReference type="ARBA" id="ARBA00008976"/>
    </source>
</evidence>
<name>A0A3D9HJC4_9FLAO</name>
<evidence type="ECO:0000256" key="1">
    <source>
        <dbReference type="ARBA" id="ARBA00000141"/>
    </source>
</evidence>
<comment type="pathway">
    <text evidence="4 14">Cofactor biosynthesis; riboflavin biosynthesis; 2-hydroxy-3-oxobutyl phosphate from D-ribulose 5-phosphate: step 1/1.</text>
</comment>
<feature type="site" description="Essential for catalytic activity" evidence="14">
    <location>
        <position position="135"/>
    </location>
</feature>
<keyword evidence="10 14" id="KW-0479">Metal-binding</keyword>
<dbReference type="InterPro" id="IPR032677">
    <property type="entry name" value="GTP_cyclohydro_II"/>
</dbReference>
<dbReference type="Proteomes" id="UP000256629">
    <property type="component" value="Unassembled WGS sequence"/>
</dbReference>
<feature type="binding site" evidence="14">
    <location>
        <begin position="149"/>
        <end position="153"/>
    </location>
    <ligand>
        <name>D-ribulose 5-phosphate</name>
        <dbReference type="ChEBI" id="CHEBI:58121"/>
    </ligand>
</feature>
<dbReference type="EC" id="4.1.99.12" evidence="7 14"/>
<evidence type="ECO:0000256" key="7">
    <source>
        <dbReference type="ARBA" id="ARBA00012153"/>
    </source>
</evidence>
<evidence type="ECO:0000259" key="15">
    <source>
        <dbReference type="Pfam" id="PF00925"/>
    </source>
</evidence>
<comment type="cofactor">
    <cofactor evidence="14">
        <name>Mg(2+)</name>
        <dbReference type="ChEBI" id="CHEBI:18420"/>
    </cofactor>
    <cofactor evidence="14">
        <name>Mn(2+)</name>
        <dbReference type="ChEBI" id="CHEBI:29035"/>
    </cofactor>
    <text evidence="14">Binds 2 divalent metal cations per subunit. Magnesium or manganese.</text>
</comment>
<evidence type="ECO:0000256" key="3">
    <source>
        <dbReference type="ARBA" id="ARBA00002284"/>
    </source>
</evidence>
<keyword evidence="13 14" id="KW-0456">Lyase</keyword>
<dbReference type="HAMAP" id="MF_00180">
    <property type="entry name" value="RibB"/>
    <property type="match status" value="1"/>
</dbReference>
<proteinExistence type="inferred from homology"/>
<feature type="binding site" evidence="14">
    <location>
        <position position="40"/>
    </location>
    <ligand>
        <name>D-ribulose 5-phosphate</name>
        <dbReference type="ChEBI" id="CHEBI:58121"/>
    </ligand>
</feature>
<comment type="subunit">
    <text evidence="14">Homodimer.</text>
</comment>
<dbReference type="GO" id="GO:0005829">
    <property type="term" value="C:cytosol"/>
    <property type="evidence" value="ECO:0007669"/>
    <property type="project" value="TreeGrafter"/>
</dbReference>
<feature type="domain" description="GTP cyclohydrolase II" evidence="15">
    <location>
        <begin position="219"/>
        <end position="379"/>
    </location>
</feature>
<dbReference type="UniPathway" id="UPA00275">
    <property type="reaction ID" value="UER00399"/>
</dbReference>
<dbReference type="InterPro" id="IPR036144">
    <property type="entry name" value="RibA-like_sf"/>
</dbReference>
<evidence type="ECO:0000256" key="4">
    <source>
        <dbReference type="ARBA" id="ARBA00004904"/>
    </source>
</evidence>
<dbReference type="Pfam" id="PF00925">
    <property type="entry name" value="GTP_cyclohydro2"/>
    <property type="match status" value="1"/>
</dbReference>
<evidence type="ECO:0000256" key="11">
    <source>
        <dbReference type="ARBA" id="ARBA00022842"/>
    </source>
</evidence>
<evidence type="ECO:0000256" key="12">
    <source>
        <dbReference type="ARBA" id="ARBA00023211"/>
    </source>
</evidence>
<dbReference type="SUPFAM" id="SSF142695">
    <property type="entry name" value="RibA-like"/>
    <property type="match status" value="1"/>
</dbReference>
<dbReference type="Gene3D" id="3.40.50.10990">
    <property type="entry name" value="GTP cyclohydrolase II"/>
    <property type="match status" value="1"/>
</dbReference>
<dbReference type="GO" id="GO:0000287">
    <property type="term" value="F:magnesium ion binding"/>
    <property type="evidence" value="ECO:0007669"/>
    <property type="project" value="UniProtKB-UniRule"/>
</dbReference>
<dbReference type="GO" id="GO:0003935">
    <property type="term" value="F:GTP cyclohydrolase II activity"/>
    <property type="evidence" value="ECO:0007669"/>
    <property type="project" value="TreeGrafter"/>
</dbReference>
<gene>
    <name evidence="14" type="primary">ribB</name>
    <name evidence="16" type="ORF">DFQ02_102332</name>
</gene>
<dbReference type="InterPro" id="IPR017945">
    <property type="entry name" value="DHBP_synth_RibB-like_a/b_dom"/>
</dbReference>
<evidence type="ECO:0000256" key="5">
    <source>
        <dbReference type="ARBA" id="ARBA00005520"/>
    </source>
</evidence>
<accession>A0A3D9HJC4</accession>
<comment type="caution">
    <text evidence="16">The sequence shown here is derived from an EMBL/GenBank/DDBJ whole genome shotgun (WGS) entry which is preliminary data.</text>
</comment>
<feature type="binding site" evidence="14">
    <location>
        <position position="36"/>
    </location>
    <ligand>
        <name>Mg(2+)</name>
        <dbReference type="ChEBI" id="CHEBI:18420"/>
        <label>2</label>
    </ligand>
</feature>
<comment type="cofactor">
    <cofactor evidence="2">
        <name>Mn(2+)</name>
        <dbReference type="ChEBI" id="CHEBI:29035"/>
    </cofactor>
</comment>
<evidence type="ECO:0000256" key="8">
    <source>
        <dbReference type="ARBA" id="ARBA00018836"/>
    </source>
</evidence>
<dbReference type="AlphaFoldDB" id="A0A3D9HJC4"/>
<keyword evidence="16" id="KW-0378">Hydrolase</keyword>
<dbReference type="SUPFAM" id="SSF55821">
    <property type="entry name" value="YrdC/RibB"/>
    <property type="match status" value="1"/>
</dbReference>
<evidence type="ECO:0000256" key="13">
    <source>
        <dbReference type="ARBA" id="ARBA00023239"/>
    </source>
</evidence>
<dbReference type="InterPro" id="IPR000422">
    <property type="entry name" value="DHBP_synthase_RibB"/>
</dbReference>
<feature type="binding site" evidence="14">
    <location>
        <position position="152"/>
    </location>
    <ligand>
        <name>Mg(2+)</name>
        <dbReference type="ChEBI" id="CHEBI:18420"/>
        <label>2</label>
    </ligand>
</feature>
<evidence type="ECO:0000256" key="14">
    <source>
        <dbReference type="HAMAP-Rule" id="MF_00180"/>
    </source>
</evidence>
<dbReference type="PANTHER" id="PTHR21327:SF18">
    <property type="entry name" value="3,4-DIHYDROXY-2-BUTANONE 4-PHOSPHATE SYNTHASE"/>
    <property type="match status" value="1"/>
</dbReference>
<feature type="binding site" evidence="14">
    <location>
        <begin position="35"/>
        <end position="36"/>
    </location>
    <ligand>
        <name>D-ribulose 5-phosphate</name>
        <dbReference type="ChEBI" id="CHEBI:58121"/>
    </ligand>
</feature>
<dbReference type="NCBIfam" id="TIGR00506">
    <property type="entry name" value="ribB"/>
    <property type="match status" value="1"/>
</dbReference>
<dbReference type="OrthoDB" id="9793111at2"/>
<keyword evidence="9 14" id="KW-0686">Riboflavin biosynthesis</keyword>
<comment type="catalytic activity">
    <reaction evidence="1 14">
        <text>D-ribulose 5-phosphate = (2S)-2-hydroxy-3-oxobutyl phosphate + formate + H(+)</text>
        <dbReference type="Rhea" id="RHEA:18457"/>
        <dbReference type="ChEBI" id="CHEBI:15378"/>
        <dbReference type="ChEBI" id="CHEBI:15740"/>
        <dbReference type="ChEBI" id="CHEBI:58121"/>
        <dbReference type="ChEBI" id="CHEBI:58830"/>
        <dbReference type="EC" id="4.1.99.12"/>
    </reaction>
</comment>
<dbReference type="PIRSF" id="PIRSF001259">
    <property type="entry name" value="RibA"/>
    <property type="match status" value="1"/>
</dbReference>
<comment type="similarity">
    <text evidence="5">In the N-terminal section; belongs to the DHBP synthase family.</text>
</comment>
<organism evidence="16 17">
    <name type="scientific">Seonamhaeicola aphaedonensis</name>
    <dbReference type="NCBI Taxonomy" id="1461338"/>
    <lineage>
        <taxon>Bacteria</taxon>
        <taxon>Pseudomonadati</taxon>
        <taxon>Bacteroidota</taxon>
        <taxon>Flavobacteriia</taxon>
        <taxon>Flavobacteriales</taxon>
        <taxon>Flavobacteriaceae</taxon>
    </lineage>
</organism>
<dbReference type="FunFam" id="3.90.870.10:FF:000001">
    <property type="entry name" value="Riboflavin biosynthesis protein RibBA"/>
    <property type="match status" value="1"/>
</dbReference>
<evidence type="ECO:0000256" key="9">
    <source>
        <dbReference type="ARBA" id="ARBA00022619"/>
    </source>
</evidence>
<comment type="function">
    <text evidence="3 14">Catalyzes the conversion of D-ribulose 5-phosphate to formate and 3,4-dihydroxy-2-butanone 4-phosphate.</text>
</comment>
<evidence type="ECO:0000256" key="2">
    <source>
        <dbReference type="ARBA" id="ARBA00001936"/>
    </source>
</evidence>
<feature type="binding site" evidence="14">
    <location>
        <position position="36"/>
    </location>
    <ligand>
        <name>Mg(2+)</name>
        <dbReference type="ChEBI" id="CHEBI:18420"/>
        <label>1</label>
    </ligand>
</feature>
<dbReference type="GO" id="GO:0009231">
    <property type="term" value="P:riboflavin biosynthetic process"/>
    <property type="evidence" value="ECO:0007669"/>
    <property type="project" value="UniProtKB-UniRule"/>
</dbReference>
<sequence>MTKEATQQYKLNTIHEAIDDIRNGKVIIVVDDENRENEGDFVAAADKVTPQMINFMATHGKGLICAPLTESRCKELELNMMVRNNTDPMETAFTVSVDLRGGGVTTGISAKDRATTIKALIDPSTKPFELARPGHIFPLIAKDGGVLRRTGHTEAAIDFARLAGLNPAGVIVEIMNEDGSMARLPELFEVAKKLDLKIVSIEDLVAYRMQHDSLIEKKEDFQIETRFGSFRLRAYKQTTNNQVHIALTKGQWKDNEEVATRINSTLINNDILGTLTNNVDKQLDDMFNVINKKGKGAIIFINQESQSMNILKRLSFLKEHQEQGTVAKAPRINMDSRDFGIGAQILHDLNIHKLKLITNSAQTKRVGLIGYGLEIVDYIGY</sequence>
<reference evidence="16 17" key="1">
    <citation type="submission" date="2018-07" db="EMBL/GenBank/DDBJ databases">
        <title>Genomic Encyclopedia of Type Strains, Phase III (KMG-III): the genomes of soil and plant-associated and newly described type strains.</title>
        <authorList>
            <person name="Whitman W."/>
        </authorList>
    </citation>
    <scope>NUCLEOTIDE SEQUENCE [LARGE SCALE GENOMIC DNA]</scope>
    <source>
        <strain evidence="16 17">CECT 8487</strain>
    </source>
</reference>
<evidence type="ECO:0000256" key="10">
    <source>
        <dbReference type="ARBA" id="ARBA00022723"/>
    </source>
</evidence>
<dbReference type="Pfam" id="PF00926">
    <property type="entry name" value="DHBP_synthase"/>
    <property type="match status" value="1"/>
</dbReference>